<feature type="signal peptide" evidence="6">
    <location>
        <begin position="1"/>
        <end position="19"/>
    </location>
</feature>
<name>A0A0B0MYS8_GOSAR</name>
<dbReference type="InterPro" id="IPR010851">
    <property type="entry name" value="DEFL"/>
</dbReference>
<dbReference type="AlphaFoldDB" id="A0A0B0MYS8"/>
<evidence type="ECO:0000256" key="3">
    <source>
        <dbReference type="ARBA" id="ARBA00022577"/>
    </source>
</evidence>
<feature type="chain" id="PRO_5002056157" evidence="6">
    <location>
        <begin position="20"/>
        <end position="77"/>
    </location>
</feature>
<evidence type="ECO:0000313" key="7">
    <source>
        <dbReference type="EMBL" id="KHG05522.1"/>
    </source>
</evidence>
<evidence type="ECO:0000256" key="4">
    <source>
        <dbReference type="ARBA" id="ARBA00022821"/>
    </source>
</evidence>
<keyword evidence="8" id="KW-1185">Reference proteome</keyword>
<dbReference type="GO" id="GO:0050832">
    <property type="term" value="P:defense response to fungus"/>
    <property type="evidence" value="ECO:0007669"/>
    <property type="project" value="UniProtKB-KW"/>
</dbReference>
<dbReference type="Proteomes" id="UP000032142">
    <property type="component" value="Unassembled WGS sequence"/>
</dbReference>
<keyword evidence="3" id="KW-0295">Fungicide</keyword>
<evidence type="ECO:0000313" key="8">
    <source>
        <dbReference type="Proteomes" id="UP000032142"/>
    </source>
</evidence>
<keyword evidence="6" id="KW-0732">Signal</keyword>
<dbReference type="EMBL" id="JRRC01432233">
    <property type="protein sequence ID" value="KHG05522.1"/>
    <property type="molecule type" value="Genomic_DNA"/>
</dbReference>
<keyword evidence="2" id="KW-0929">Antimicrobial</keyword>
<sequence length="77" mass="8230">MKTLSFSAILLVLLFISAGTELKVANAIGSCVVFGHSGGCEINECFNACRAKLGQDAHGFCYTIKTPNDTCMCRHPC</sequence>
<proteinExistence type="inferred from homology"/>
<protein>
    <submittedName>
        <fullName evidence="7">Defensin-like protein</fullName>
    </submittedName>
</protein>
<comment type="similarity">
    <text evidence="1">Belongs to the DEFL family.</text>
</comment>
<dbReference type="GO" id="GO:0031640">
    <property type="term" value="P:killing of cells of another organism"/>
    <property type="evidence" value="ECO:0007669"/>
    <property type="project" value="UniProtKB-KW"/>
</dbReference>
<keyword evidence="5" id="KW-1015">Disulfide bond</keyword>
<comment type="caution">
    <text evidence="7">The sequence shown here is derived from an EMBL/GenBank/DDBJ whole genome shotgun (WGS) entry which is preliminary data.</text>
</comment>
<evidence type="ECO:0000256" key="5">
    <source>
        <dbReference type="ARBA" id="ARBA00023157"/>
    </source>
</evidence>
<evidence type="ECO:0000256" key="6">
    <source>
        <dbReference type="SAM" id="SignalP"/>
    </source>
</evidence>
<dbReference type="Pfam" id="PF07333">
    <property type="entry name" value="SLR1-BP"/>
    <property type="match status" value="1"/>
</dbReference>
<keyword evidence="4" id="KW-0611">Plant defense</keyword>
<gene>
    <name evidence="7" type="ORF">F383_30904</name>
</gene>
<reference evidence="8" key="1">
    <citation type="submission" date="2014-09" db="EMBL/GenBank/DDBJ databases">
        <authorList>
            <person name="Mudge J."/>
            <person name="Ramaraj T."/>
            <person name="Lindquist I.E."/>
            <person name="Bharti A.K."/>
            <person name="Sundararajan A."/>
            <person name="Cameron C.T."/>
            <person name="Woodward J.E."/>
            <person name="May G.D."/>
            <person name="Brubaker C."/>
            <person name="Broadhvest J."/>
            <person name="Wilkins T.A."/>
        </authorList>
    </citation>
    <scope>NUCLEOTIDE SEQUENCE</scope>
    <source>
        <strain evidence="8">cv. AKA8401</strain>
    </source>
</reference>
<organism evidence="7 8">
    <name type="scientific">Gossypium arboreum</name>
    <name type="common">Tree cotton</name>
    <name type="synonym">Gossypium nanking</name>
    <dbReference type="NCBI Taxonomy" id="29729"/>
    <lineage>
        <taxon>Eukaryota</taxon>
        <taxon>Viridiplantae</taxon>
        <taxon>Streptophyta</taxon>
        <taxon>Embryophyta</taxon>
        <taxon>Tracheophyta</taxon>
        <taxon>Spermatophyta</taxon>
        <taxon>Magnoliopsida</taxon>
        <taxon>eudicotyledons</taxon>
        <taxon>Gunneridae</taxon>
        <taxon>Pentapetalae</taxon>
        <taxon>rosids</taxon>
        <taxon>malvids</taxon>
        <taxon>Malvales</taxon>
        <taxon>Malvaceae</taxon>
        <taxon>Malvoideae</taxon>
        <taxon>Gossypium</taxon>
    </lineage>
</organism>
<evidence type="ECO:0000256" key="1">
    <source>
        <dbReference type="ARBA" id="ARBA00006722"/>
    </source>
</evidence>
<accession>A0A0B0MYS8</accession>
<evidence type="ECO:0000256" key="2">
    <source>
        <dbReference type="ARBA" id="ARBA00022529"/>
    </source>
</evidence>